<dbReference type="RefSeq" id="WP_257313542.1">
    <property type="nucleotide sequence ID" value="NZ_JANFDG010000004.1"/>
</dbReference>
<protein>
    <submittedName>
        <fullName evidence="4">FkbM family methyltransferase</fullName>
    </submittedName>
</protein>
<evidence type="ECO:0000256" key="1">
    <source>
        <dbReference type="SAM" id="Coils"/>
    </source>
</evidence>
<keyword evidence="1" id="KW-0175">Coiled coil</keyword>
<dbReference type="InterPro" id="IPR052514">
    <property type="entry name" value="SAM-dependent_MTase"/>
</dbReference>
<feature type="coiled-coil region" evidence="1">
    <location>
        <begin position="266"/>
        <end position="321"/>
    </location>
</feature>
<feature type="domain" description="Spore protein YkvP/CgeB glycosyl transferase-like" evidence="3">
    <location>
        <begin position="658"/>
        <end position="773"/>
    </location>
</feature>
<name>A0ABV7DFE6_9HYPH</name>
<feature type="domain" description="Methyltransferase FkbM" evidence="2">
    <location>
        <begin position="65"/>
        <end position="213"/>
    </location>
</feature>
<dbReference type="Pfam" id="PF05050">
    <property type="entry name" value="Methyltransf_21"/>
    <property type="match status" value="1"/>
</dbReference>
<dbReference type="EMBL" id="JBHRSP010000017">
    <property type="protein sequence ID" value="MFC3073662.1"/>
    <property type="molecule type" value="Genomic_DNA"/>
</dbReference>
<keyword evidence="4" id="KW-0808">Transferase</keyword>
<dbReference type="Pfam" id="PF13524">
    <property type="entry name" value="Glyco_trans_1_2"/>
    <property type="match status" value="1"/>
</dbReference>
<dbReference type="SUPFAM" id="SSF53756">
    <property type="entry name" value="UDP-Glycosyltransferase/glycogen phosphorylase"/>
    <property type="match status" value="1"/>
</dbReference>
<dbReference type="PANTHER" id="PTHR34203:SF15">
    <property type="entry name" value="SLL1173 PROTEIN"/>
    <property type="match status" value="1"/>
</dbReference>
<dbReference type="InterPro" id="IPR029063">
    <property type="entry name" value="SAM-dependent_MTases_sf"/>
</dbReference>
<dbReference type="InterPro" id="IPR006342">
    <property type="entry name" value="FkbM_mtfrase"/>
</dbReference>
<dbReference type="InterPro" id="IPR055259">
    <property type="entry name" value="YkvP/CgeB_Glyco_trans-like"/>
</dbReference>
<evidence type="ECO:0000259" key="2">
    <source>
        <dbReference type="Pfam" id="PF05050"/>
    </source>
</evidence>
<dbReference type="Pfam" id="PF13692">
    <property type="entry name" value="Glyco_trans_1_4"/>
    <property type="match status" value="1"/>
</dbReference>
<evidence type="ECO:0000313" key="4">
    <source>
        <dbReference type="EMBL" id="MFC3073662.1"/>
    </source>
</evidence>
<dbReference type="NCBIfam" id="TIGR01444">
    <property type="entry name" value="fkbM_fam"/>
    <property type="match status" value="1"/>
</dbReference>
<dbReference type="SUPFAM" id="SSF53335">
    <property type="entry name" value="S-adenosyl-L-methionine-dependent methyltransferases"/>
    <property type="match status" value="1"/>
</dbReference>
<evidence type="ECO:0000259" key="3">
    <source>
        <dbReference type="Pfam" id="PF13524"/>
    </source>
</evidence>
<sequence>MARRRDDLKDNIAILSDREKSYQIFLPDHATDYIQKKVYQSGVAYELDMLRDMAGRLEPGDLVLDVGANVGNHSLYLAAVCGCHVVAYEPNTHLADAIVQSAKLNGLGKQIRVHAKGVGEVVGKGQFEKKIEENLGGQKLIPGQGDLAITTLDRSKFEQPVKAIKIDVEGMEMSVLRGADRLIARDRPAFYIECMAEDDFHNAMAFLSARNYLFWGTFNATPTHLFLPAEAVPPEQYLRHFQQLKIREVAESYRRAADFMRMKSTLDAANLKYRESSARLNAYRERVSTETSRADAADAAFAKLREKTTALEGEVRNLKRLLHYQFTGQAIESSSDSSQEESVPAGSTIAPEFVGAWALALPLPASEIAKIWAGLARCLMIENQQQAVALLRAVQELNPTPETARLLGLALIEAGDGKGGLDVLEPIASELNLSSREARLLALARAGHTGLELRARCEQAVRSRLRVAAIMDEFTATGYGPECDLQQLSVGNWEAELSIFRPQLLLIESAWRGLWGEWGPKVGQLSREVQGILEWCRAKGVPTVFWNKEDPVHFENFITTAQKFDLVFTTDIDCIPHYKAKLGHDRVYLLPFACQPELHNPIEIGERIDAFCFAGAYYVRYPDRIRDLDDFLARLSDHRSFEIFDRNFGQDRPDYMFPEKYRKYIIGTLSPKEIDKAYKGYSFGINMNSVKNSQSMFARRIYELLASNTRVVSNYSVGLRLMFGDLVVSTDSGEEALRRIRKQDDAGWTGRIRLAGLRKAMSEHTYSHRLAYVVRQAGLDFPDSSALPPVTVLAMATTREECERFIAQFSRQTLTGARMILVTADGLTLSGVALPAGIRRIAMAEAGKMWLHDLIGPGEWVAGFAPTDHYGANYLQDLILATRFSKAPVLGKAAHHRVGANGVEYIDGPTYRPVRTLATRRAALRWDAVLNDRLDTWLRTLPDAEIDADDMLALDPFNYCQEGAAHPLQDSEIEAIVDDLPGFAAGLPVSELLERASAMAPAIDMNVTDPFISGSDLFARIQPGANKIKSRIEGKDWIVTSQLADNKHIYLYEKESRPLSRLTRKDGLRLHGWISPGLKVRFVAVFYDKAMEKLGNQIVLANQNHRLEPPEGTEFVRFGVRLHGPGTCSIRGLVLGKRHTAPLDVISQSKVLLLTNHYPSYQDLYRNGFVHSRVRAYRELGGTTPDVYRLRQGQEPTWHEFQNITCMTGSAEQLDAMLANGRYDHVLVHFLDEHMWKVLARHIDRIQVTVWVHGAEVQPWWRRQFNYTTEEELAKAKKASDKRLDFWRSIFAPLSKNVHFVFVSQYFADEVFEDLAVECPAEQYEVIHNPIDGQLFAWHEKPLEQRGKILSIRPFASAKYANDLSVAAILALRKQEFFKDLDFHIIGDGVQFEEITAPLAGIANVKCERRFLSQPEIAALHRDYGVFLSPTRMDAQGVSRDEAMSSGLVPVTTRVAAIPEFVDESCGYMAEPEDAKGLAQAIEDLWKNPETFLQKSRAAAERVRRQSAKNKVIAAELALFSPVSPAGDDR</sequence>
<dbReference type="GO" id="GO:0008168">
    <property type="term" value="F:methyltransferase activity"/>
    <property type="evidence" value="ECO:0007669"/>
    <property type="project" value="UniProtKB-KW"/>
</dbReference>
<gene>
    <name evidence="4" type="ORF">ACFOHH_11150</name>
</gene>
<organism evidence="4 5">
    <name type="scientific">Shinella pollutisoli</name>
    <dbReference type="NCBI Taxonomy" id="2250594"/>
    <lineage>
        <taxon>Bacteria</taxon>
        <taxon>Pseudomonadati</taxon>
        <taxon>Pseudomonadota</taxon>
        <taxon>Alphaproteobacteria</taxon>
        <taxon>Hyphomicrobiales</taxon>
        <taxon>Rhizobiaceae</taxon>
        <taxon>Shinella</taxon>
    </lineage>
</organism>
<dbReference type="GO" id="GO:0032259">
    <property type="term" value="P:methylation"/>
    <property type="evidence" value="ECO:0007669"/>
    <property type="project" value="UniProtKB-KW"/>
</dbReference>
<dbReference type="Gene3D" id="3.40.50.150">
    <property type="entry name" value="Vaccinia Virus protein VP39"/>
    <property type="match status" value="1"/>
</dbReference>
<comment type="caution">
    <text evidence="4">The sequence shown here is derived from an EMBL/GenBank/DDBJ whole genome shotgun (WGS) entry which is preliminary data.</text>
</comment>
<keyword evidence="5" id="KW-1185">Reference proteome</keyword>
<reference evidence="5" key="1">
    <citation type="journal article" date="2019" name="Int. J. Syst. Evol. Microbiol.">
        <title>The Global Catalogue of Microorganisms (GCM) 10K type strain sequencing project: providing services to taxonomists for standard genome sequencing and annotation.</title>
        <authorList>
            <consortium name="The Broad Institute Genomics Platform"/>
            <consortium name="The Broad Institute Genome Sequencing Center for Infectious Disease"/>
            <person name="Wu L."/>
            <person name="Ma J."/>
        </authorList>
    </citation>
    <scope>NUCLEOTIDE SEQUENCE [LARGE SCALE GENOMIC DNA]</scope>
    <source>
        <strain evidence="5">KCTC 52677</strain>
    </source>
</reference>
<dbReference type="Proteomes" id="UP001595377">
    <property type="component" value="Unassembled WGS sequence"/>
</dbReference>
<keyword evidence="4" id="KW-0489">Methyltransferase</keyword>
<dbReference type="PANTHER" id="PTHR34203">
    <property type="entry name" value="METHYLTRANSFERASE, FKBM FAMILY PROTEIN"/>
    <property type="match status" value="1"/>
</dbReference>
<evidence type="ECO:0000313" key="5">
    <source>
        <dbReference type="Proteomes" id="UP001595377"/>
    </source>
</evidence>
<dbReference type="Gene3D" id="3.40.50.2000">
    <property type="entry name" value="Glycogen Phosphorylase B"/>
    <property type="match status" value="2"/>
</dbReference>
<dbReference type="CDD" id="cd03801">
    <property type="entry name" value="GT4_PimA-like"/>
    <property type="match status" value="1"/>
</dbReference>
<proteinExistence type="predicted"/>
<accession>A0ABV7DFE6</accession>